<keyword evidence="1" id="KW-0472">Membrane</keyword>
<evidence type="ECO:0000256" key="1">
    <source>
        <dbReference type="SAM" id="Phobius"/>
    </source>
</evidence>
<name>A0A1T4S113_9FIRM</name>
<dbReference type="EMBL" id="FUXM01000040">
    <property type="protein sequence ID" value="SKA21923.1"/>
    <property type="molecule type" value="Genomic_DNA"/>
</dbReference>
<keyword evidence="1" id="KW-1133">Transmembrane helix</keyword>
<dbReference type="OrthoDB" id="1787455at2"/>
<organism evidence="2 3">
    <name type="scientific">Carboxydocella sporoproducens DSM 16521</name>
    <dbReference type="NCBI Taxonomy" id="1121270"/>
    <lineage>
        <taxon>Bacteria</taxon>
        <taxon>Bacillati</taxon>
        <taxon>Bacillota</taxon>
        <taxon>Clostridia</taxon>
        <taxon>Eubacteriales</taxon>
        <taxon>Clostridiales Family XVI. Incertae Sedis</taxon>
        <taxon>Carboxydocella</taxon>
    </lineage>
</organism>
<keyword evidence="3" id="KW-1185">Reference proteome</keyword>
<reference evidence="3" key="1">
    <citation type="submission" date="2017-02" db="EMBL/GenBank/DDBJ databases">
        <authorList>
            <person name="Varghese N."/>
            <person name="Submissions S."/>
        </authorList>
    </citation>
    <scope>NUCLEOTIDE SEQUENCE [LARGE SCALE GENOMIC DNA]</scope>
    <source>
        <strain evidence="3">DSM 16521</strain>
    </source>
</reference>
<keyword evidence="1" id="KW-0812">Transmembrane</keyword>
<feature type="transmembrane region" description="Helical" evidence="1">
    <location>
        <begin position="12"/>
        <end position="36"/>
    </location>
</feature>
<protein>
    <recommendedName>
        <fullName evidence="4">DUF4321 domain-containing protein</fullName>
    </recommendedName>
</protein>
<proteinExistence type="predicted"/>
<dbReference type="AlphaFoldDB" id="A0A1T4S113"/>
<dbReference type="Proteomes" id="UP000189933">
    <property type="component" value="Unassembled WGS sequence"/>
</dbReference>
<sequence length="85" mass="9062">MGYKGNGPGSPWLLFLLIIVGSLLGTALGAILGEYLSFLNISQSIGFPTTTLDLSFARITLGLQLRISIATLLGALLAYMAYRKL</sequence>
<dbReference type="InterPro" id="IPR025470">
    <property type="entry name" value="DUF4321"/>
</dbReference>
<dbReference type="RefSeq" id="WP_078666376.1">
    <property type="nucleotide sequence ID" value="NZ_FUXM01000040.1"/>
</dbReference>
<feature type="transmembrane region" description="Helical" evidence="1">
    <location>
        <begin position="56"/>
        <end position="82"/>
    </location>
</feature>
<evidence type="ECO:0000313" key="2">
    <source>
        <dbReference type="EMBL" id="SKA21923.1"/>
    </source>
</evidence>
<gene>
    <name evidence="2" type="ORF">SAMN02745885_02383</name>
</gene>
<accession>A0A1T4S113</accession>
<evidence type="ECO:0008006" key="4">
    <source>
        <dbReference type="Google" id="ProtNLM"/>
    </source>
</evidence>
<evidence type="ECO:0000313" key="3">
    <source>
        <dbReference type="Proteomes" id="UP000189933"/>
    </source>
</evidence>
<dbReference type="Pfam" id="PF14209">
    <property type="entry name" value="DUF4321"/>
    <property type="match status" value="1"/>
</dbReference>